<evidence type="ECO:0000256" key="4">
    <source>
        <dbReference type="ARBA" id="ARBA00023125"/>
    </source>
</evidence>
<evidence type="ECO:0000313" key="7">
    <source>
        <dbReference type="EMBL" id="GCD61681.1"/>
    </source>
</evidence>
<dbReference type="Gene3D" id="3.40.50.1390">
    <property type="entry name" value="Resolvase, N-terminal catalytic domain"/>
    <property type="match status" value="1"/>
</dbReference>
<dbReference type="SUPFAM" id="SSF53041">
    <property type="entry name" value="Resolvase-like"/>
    <property type="match status" value="1"/>
</dbReference>
<evidence type="ECO:0000256" key="1">
    <source>
        <dbReference type="ARBA" id="ARBA00009913"/>
    </source>
</evidence>
<feature type="domain" description="Resolvase/invertase-type recombinase catalytic" evidence="6">
    <location>
        <begin position="1"/>
        <end position="139"/>
    </location>
</feature>
<dbReference type="PANTHER" id="PTHR30461:SF26">
    <property type="entry name" value="RESOLVASE HOMOLOG YNEB"/>
    <property type="match status" value="1"/>
</dbReference>
<dbReference type="Pfam" id="PF02796">
    <property type="entry name" value="HTH_7"/>
    <property type="match status" value="1"/>
</dbReference>
<dbReference type="GO" id="GO:0003677">
    <property type="term" value="F:DNA binding"/>
    <property type="evidence" value="ECO:0007669"/>
    <property type="project" value="UniProtKB-KW"/>
</dbReference>
<dbReference type="GO" id="GO:0015074">
    <property type="term" value="P:DNA integration"/>
    <property type="evidence" value="ECO:0007669"/>
    <property type="project" value="UniProtKB-KW"/>
</dbReference>
<protein>
    <submittedName>
        <fullName evidence="7">DNA resolvase</fullName>
    </submittedName>
</protein>
<dbReference type="PROSITE" id="PS51736">
    <property type="entry name" value="RECOMBINASES_3"/>
    <property type="match status" value="1"/>
</dbReference>
<dbReference type="RefSeq" id="WP_124296880.1">
    <property type="nucleotide sequence ID" value="NZ_BDEV01000020.1"/>
</dbReference>
<dbReference type="EMBL" id="BDEV01000020">
    <property type="protein sequence ID" value="GCD61681.1"/>
    <property type="molecule type" value="Genomic_DNA"/>
</dbReference>
<gene>
    <name evidence="7" type="ORF">NBRC3278_0774</name>
</gene>
<organism evidence="7 8">
    <name type="scientific">Acetobacter pasteurianus NBRC 3278</name>
    <dbReference type="NCBI Taxonomy" id="1226660"/>
    <lineage>
        <taxon>Bacteria</taxon>
        <taxon>Pseudomonadati</taxon>
        <taxon>Pseudomonadota</taxon>
        <taxon>Alphaproteobacteria</taxon>
        <taxon>Acetobacterales</taxon>
        <taxon>Acetobacteraceae</taxon>
        <taxon>Acetobacter</taxon>
    </lineage>
</organism>
<dbReference type="Gene3D" id="1.10.10.60">
    <property type="entry name" value="Homeodomain-like"/>
    <property type="match status" value="1"/>
</dbReference>
<comment type="caution">
    <text evidence="7">The sequence shown here is derived from an EMBL/GenBank/DDBJ whole genome shotgun (WGS) entry which is preliminary data.</text>
</comment>
<dbReference type="PANTHER" id="PTHR30461">
    <property type="entry name" value="DNA-INVERTASE FROM LAMBDOID PROPHAGE"/>
    <property type="match status" value="1"/>
</dbReference>
<sequence>MLIGYARTSTTEQIAGLEAQERELKAAGCSKVYSEQISGTKRDRPLLAAALEHMRQGDVLVVTKPDRLARSTMHLLQFVDTLKAKGCGLRVLSMNGMVLDTTSPTSKLMLTMLAAVAEFERDIMKERQAEGIAKAKAEGKYKGRKPTARNQTEAVRALEAQGISRTEIAKRLGISRTSVYRALGNTVSITDGNLGPHGCL</sequence>
<keyword evidence="4" id="KW-0238">DNA-binding</keyword>
<keyword evidence="2" id="KW-0229">DNA integration</keyword>
<dbReference type="GO" id="GO:0000150">
    <property type="term" value="F:DNA strand exchange activity"/>
    <property type="evidence" value="ECO:0007669"/>
    <property type="project" value="UniProtKB-KW"/>
</dbReference>
<dbReference type="SUPFAM" id="SSF46689">
    <property type="entry name" value="Homeodomain-like"/>
    <property type="match status" value="1"/>
</dbReference>
<dbReference type="SMART" id="SM00857">
    <property type="entry name" value="Resolvase"/>
    <property type="match status" value="1"/>
</dbReference>
<dbReference type="AlphaFoldDB" id="A0A401X1I5"/>
<keyword evidence="8" id="KW-1185">Reference proteome</keyword>
<dbReference type="Proteomes" id="UP000287385">
    <property type="component" value="Unassembled WGS sequence"/>
</dbReference>
<evidence type="ECO:0000259" key="6">
    <source>
        <dbReference type="PROSITE" id="PS51736"/>
    </source>
</evidence>
<dbReference type="InterPro" id="IPR036162">
    <property type="entry name" value="Resolvase-like_N_sf"/>
</dbReference>
<accession>A0A401X1I5</accession>
<dbReference type="InterPro" id="IPR006120">
    <property type="entry name" value="Resolvase_HTH_dom"/>
</dbReference>
<proteinExistence type="inferred from homology"/>
<dbReference type="CDD" id="cd03768">
    <property type="entry name" value="SR_ResInv"/>
    <property type="match status" value="1"/>
</dbReference>
<dbReference type="FunFam" id="3.40.50.1390:FF:000001">
    <property type="entry name" value="DNA recombinase"/>
    <property type="match status" value="1"/>
</dbReference>
<name>A0A401X1I5_ACEPA</name>
<keyword evidence="5" id="KW-0233">DNA recombination</keyword>
<dbReference type="InterPro" id="IPR006119">
    <property type="entry name" value="Resolv_N"/>
</dbReference>
<dbReference type="InterPro" id="IPR009057">
    <property type="entry name" value="Homeodomain-like_sf"/>
</dbReference>
<comment type="similarity">
    <text evidence="1">Belongs to the site-specific recombinase resolvase family.</text>
</comment>
<evidence type="ECO:0000313" key="8">
    <source>
        <dbReference type="Proteomes" id="UP000287385"/>
    </source>
</evidence>
<keyword evidence="3" id="KW-0230">DNA invertase</keyword>
<evidence type="ECO:0000256" key="3">
    <source>
        <dbReference type="ARBA" id="ARBA00023100"/>
    </source>
</evidence>
<reference evidence="7 8" key="1">
    <citation type="submission" date="2016-06" db="EMBL/GenBank/DDBJ databases">
        <title>Acetobacter pasteurianus NBRC 3278 whole genome sequencing project.</title>
        <authorList>
            <person name="Matsutani M."/>
            <person name="Shiwa Y."/>
            <person name="Okamoto-Kainuma A."/>
            <person name="Ishikawa M."/>
            <person name="Koizumi Y."/>
            <person name="Yoshikawa H."/>
            <person name="Yakushi T."/>
            <person name="Matsushita K."/>
        </authorList>
    </citation>
    <scope>NUCLEOTIDE SEQUENCE [LARGE SCALE GENOMIC DNA]</scope>
    <source>
        <strain evidence="7 8">NBRC 3278</strain>
    </source>
</reference>
<dbReference type="Pfam" id="PF00239">
    <property type="entry name" value="Resolvase"/>
    <property type="match status" value="1"/>
</dbReference>
<evidence type="ECO:0000256" key="5">
    <source>
        <dbReference type="ARBA" id="ARBA00023172"/>
    </source>
</evidence>
<evidence type="ECO:0000256" key="2">
    <source>
        <dbReference type="ARBA" id="ARBA00022908"/>
    </source>
</evidence>
<dbReference type="InterPro" id="IPR050639">
    <property type="entry name" value="SSR_resolvase"/>
</dbReference>
<dbReference type="CDD" id="cd00569">
    <property type="entry name" value="HTH_Hin_like"/>
    <property type="match status" value="1"/>
</dbReference>